<dbReference type="Gene3D" id="2.130.10.10">
    <property type="entry name" value="YVTN repeat-like/Quinoprotein amine dehydrogenase"/>
    <property type="match status" value="1"/>
</dbReference>
<keyword evidence="1 4" id="KW-0853">WD repeat</keyword>
<keyword evidence="6" id="KW-1185">Reference proteome</keyword>
<evidence type="ECO:0000313" key="6">
    <source>
        <dbReference type="Proteomes" id="UP001306508"/>
    </source>
</evidence>
<dbReference type="PROSITE" id="PS50082">
    <property type="entry name" value="WD_REPEATS_2"/>
    <property type="match status" value="1"/>
</dbReference>
<evidence type="ECO:0000256" key="2">
    <source>
        <dbReference type="ARBA" id="ARBA00022737"/>
    </source>
</evidence>
<accession>A0AAN7ZXL4</accession>
<dbReference type="Proteomes" id="UP001306508">
    <property type="component" value="Unassembled WGS sequence"/>
</dbReference>
<evidence type="ECO:0008006" key="7">
    <source>
        <dbReference type="Google" id="ProtNLM"/>
    </source>
</evidence>
<evidence type="ECO:0000256" key="1">
    <source>
        <dbReference type="ARBA" id="ARBA00022574"/>
    </source>
</evidence>
<evidence type="ECO:0000256" key="4">
    <source>
        <dbReference type="PROSITE-ProRule" id="PRU00221"/>
    </source>
</evidence>
<dbReference type="PANTHER" id="PTHR11227">
    <property type="entry name" value="WD-REPEAT PROTEIN INTERACTING WITH PHOSPHOINOSIDES WIPI -RELATED"/>
    <property type="match status" value="1"/>
</dbReference>
<dbReference type="InterPro" id="IPR015943">
    <property type="entry name" value="WD40/YVTN_repeat-like_dom_sf"/>
</dbReference>
<comment type="caution">
    <text evidence="5">The sequence shown here is derived from an EMBL/GenBank/DDBJ whole genome shotgun (WGS) entry which is preliminary data.</text>
</comment>
<dbReference type="SUPFAM" id="SSF50978">
    <property type="entry name" value="WD40 repeat-like"/>
    <property type="match status" value="1"/>
</dbReference>
<organism evidence="5 6">
    <name type="scientific">Arxiozyma heterogenica</name>
    <dbReference type="NCBI Taxonomy" id="278026"/>
    <lineage>
        <taxon>Eukaryota</taxon>
        <taxon>Fungi</taxon>
        <taxon>Dikarya</taxon>
        <taxon>Ascomycota</taxon>
        <taxon>Saccharomycotina</taxon>
        <taxon>Saccharomycetes</taxon>
        <taxon>Saccharomycetales</taxon>
        <taxon>Saccharomycetaceae</taxon>
        <taxon>Arxiozyma</taxon>
    </lineage>
</organism>
<dbReference type="SMART" id="SM00320">
    <property type="entry name" value="WD40"/>
    <property type="match status" value="2"/>
</dbReference>
<dbReference type="GO" id="GO:0005737">
    <property type="term" value="C:cytoplasm"/>
    <property type="evidence" value="ECO:0007669"/>
    <property type="project" value="UniProtKB-ARBA"/>
</dbReference>
<evidence type="ECO:0000313" key="5">
    <source>
        <dbReference type="EMBL" id="KAK5779296.1"/>
    </source>
</evidence>
<dbReference type="AlphaFoldDB" id="A0AAN7ZXL4"/>
<dbReference type="EMBL" id="JAWIZZ010000047">
    <property type="protein sequence ID" value="KAK5779296.1"/>
    <property type="molecule type" value="Genomic_DNA"/>
</dbReference>
<feature type="repeat" description="WD" evidence="4">
    <location>
        <begin position="345"/>
        <end position="373"/>
    </location>
</feature>
<name>A0AAN7ZXL4_9SACH</name>
<dbReference type="InterPro" id="IPR001680">
    <property type="entry name" value="WD40_rpt"/>
</dbReference>
<reference evidence="6" key="1">
    <citation type="submission" date="2023-07" db="EMBL/GenBank/DDBJ databases">
        <title>A draft genome of Kazachstania heterogenica Y-27499.</title>
        <authorList>
            <person name="Donic C."/>
            <person name="Kralova J.S."/>
            <person name="Fidel L."/>
            <person name="Ben-Dor S."/>
            <person name="Jung S."/>
        </authorList>
    </citation>
    <scope>NUCLEOTIDE SEQUENCE [LARGE SCALE GENOMIC DNA]</scope>
    <source>
        <strain evidence="6">Y27499</strain>
    </source>
</reference>
<sequence length="649" mass="72737">MEHEDNTKLALISHRFRLHIDNFDGVDYKPLHTFDLGCVNLNCNISFFRKFIQLFNILYEERNVGETLHTNSQQINFINFNQTGTCISVGTSAGFDIFNCKPFGKFYTEKKIKEGGYSIVEMLFSTSLVALVGCGDSPDLSPRKLKLVNTKKCTIICEVTFPTSILSVKMNKSRLVVMLKKQMYIYDIKTMKLLHVIENFSNPYGLVSISYSLENNYLLYPAPSQIINSEVTNFATTNNITIPLSRQKNGDLLNFYHKEVLYNKTIHQVNDININEDSKSNTKDTNNELLLNENKGNKDSNAADVLYSTVHGGITTVRSNTVENNAKTGDIIIFNLDKLQPVLVIEAHKNNIAALTLSPDGTLLATASEKGTIIRVFSVGSGIKLYQFRRGTYQTKIFSMSFSSDNKFLVVSCSSKTVHIFMLGELTNGNESVHGTPITSHNFNSNSDIDFEEVINPDDMDTFSGSDMTNNESCNKEPFVDITRKTVGRMIRNSSQNLTRKAAKTLGQLLPIKMNTILEPSRHFASLKLPLESDLNIRSVASIGEIIEINSHEYPGLFVSENKDIDKAVSMKNSTNEGPVARETITTLTSEGVAPENNLKYTLKLLPINVVTQEGYLYQYVLDPERGGDSTSNMKCKLSDKEYSVQIRK</sequence>
<evidence type="ECO:0000256" key="3">
    <source>
        <dbReference type="ARBA" id="ARBA00025740"/>
    </source>
</evidence>
<gene>
    <name evidence="5" type="ORF">RI543_003186</name>
</gene>
<comment type="similarity">
    <text evidence="3">Belongs to the WD repeat PROPPIN family.</text>
</comment>
<keyword evidence="2" id="KW-0677">Repeat</keyword>
<dbReference type="InterPro" id="IPR036322">
    <property type="entry name" value="WD40_repeat_dom_sf"/>
</dbReference>
<dbReference type="InterPro" id="IPR048720">
    <property type="entry name" value="PROPPIN"/>
</dbReference>
<protein>
    <recommendedName>
        <fullName evidence="7">Autophagy-related protein 18</fullName>
    </recommendedName>
</protein>
<proteinExistence type="inferred from homology"/>
<dbReference type="Pfam" id="PF21032">
    <property type="entry name" value="PROPPIN"/>
    <property type="match status" value="2"/>
</dbReference>